<gene>
    <name evidence="2" type="ORF">OBBRIDRAFT_836065</name>
</gene>
<proteinExistence type="predicted"/>
<dbReference type="Proteomes" id="UP000250043">
    <property type="component" value="Unassembled WGS sequence"/>
</dbReference>
<feature type="region of interest" description="Disordered" evidence="1">
    <location>
        <begin position="1"/>
        <end position="169"/>
    </location>
</feature>
<feature type="compositionally biased region" description="Basic and acidic residues" evidence="1">
    <location>
        <begin position="335"/>
        <end position="367"/>
    </location>
</feature>
<feature type="compositionally biased region" description="Low complexity" evidence="1">
    <location>
        <begin position="645"/>
        <end position="656"/>
    </location>
</feature>
<feature type="region of interest" description="Disordered" evidence="1">
    <location>
        <begin position="543"/>
        <end position="738"/>
    </location>
</feature>
<feature type="region of interest" description="Disordered" evidence="1">
    <location>
        <begin position="409"/>
        <end position="434"/>
    </location>
</feature>
<feature type="compositionally biased region" description="Acidic residues" evidence="1">
    <location>
        <begin position="663"/>
        <end position="684"/>
    </location>
</feature>
<feature type="compositionally biased region" description="Polar residues" evidence="1">
    <location>
        <begin position="142"/>
        <end position="167"/>
    </location>
</feature>
<feature type="compositionally biased region" description="Low complexity" evidence="1">
    <location>
        <begin position="12"/>
        <end position="56"/>
    </location>
</feature>
<feature type="compositionally biased region" description="Gly residues" evidence="1">
    <location>
        <begin position="419"/>
        <end position="428"/>
    </location>
</feature>
<feature type="region of interest" description="Disordered" evidence="1">
    <location>
        <begin position="335"/>
        <end position="372"/>
    </location>
</feature>
<feature type="region of interest" description="Disordered" evidence="1">
    <location>
        <begin position="246"/>
        <end position="314"/>
    </location>
</feature>
<reference evidence="2 3" key="1">
    <citation type="submission" date="2016-07" db="EMBL/GenBank/DDBJ databases">
        <title>Draft genome of the white-rot fungus Obba rivulosa 3A-2.</title>
        <authorList>
            <consortium name="DOE Joint Genome Institute"/>
            <person name="Miettinen O."/>
            <person name="Riley R."/>
            <person name="Acob R."/>
            <person name="Barry K."/>
            <person name="Cullen D."/>
            <person name="De Vries R."/>
            <person name="Hainaut M."/>
            <person name="Hatakka A."/>
            <person name="Henrissat B."/>
            <person name="Hilden K."/>
            <person name="Kuo R."/>
            <person name="Labutti K."/>
            <person name="Lipzen A."/>
            <person name="Makela M.R."/>
            <person name="Sandor L."/>
            <person name="Spatafora J.W."/>
            <person name="Grigoriev I.V."/>
            <person name="Hibbett D.S."/>
        </authorList>
    </citation>
    <scope>NUCLEOTIDE SEQUENCE [LARGE SCALE GENOMIC DNA]</scope>
    <source>
        <strain evidence="2 3">3A-2</strain>
    </source>
</reference>
<protein>
    <submittedName>
        <fullName evidence="2">Uncharacterized protein</fullName>
    </submittedName>
</protein>
<name>A0A8E2AR37_9APHY</name>
<feature type="compositionally biased region" description="Basic and acidic residues" evidence="1">
    <location>
        <begin position="698"/>
        <end position="715"/>
    </location>
</feature>
<dbReference type="AlphaFoldDB" id="A0A8E2AR37"/>
<evidence type="ECO:0000313" key="2">
    <source>
        <dbReference type="EMBL" id="OCH89076.1"/>
    </source>
</evidence>
<feature type="compositionally biased region" description="Polar residues" evidence="1">
    <location>
        <begin position="587"/>
        <end position="604"/>
    </location>
</feature>
<evidence type="ECO:0000313" key="3">
    <source>
        <dbReference type="Proteomes" id="UP000250043"/>
    </source>
</evidence>
<feature type="compositionally biased region" description="Basic and acidic residues" evidence="1">
    <location>
        <begin position="545"/>
        <end position="577"/>
    </location>
</feature>
<keyword evidence="3" id="KW-1185">Reference proteome</keyword>
<accession>A0A8E2AR37</accession>
<organism evidence="2 3">
    <name type="scientific">Obba rivulosa</name>
    <dbReference type="NCBI Taxonomy" id="1052685"/>
    <lineage>
        <taxon>Eukaryota</taxon>
        <taxon>Fungi</taxon>
        <taxon>Dikarya</taxon>
        <taxon>Basidiomycota</taxon>
        <taxon>Agaricomycotina</taxon>
        <taxon>Agaricomycetes</taxon>
        <taxon>Polyporales</taxon>
        <taxon>Gelatoporiaceae</taxon>
        <taxon>Obba</taxon>
    </lineage>
</organism>
<sequence>MAAVAPLRQGILLNPSPSSSPYQSPSSLPLLVPSNCSLSSSSSSQPATDSESSSSPPRRPATGPRAQSHSGSFHKPRDKPRADSTPAAPRRIRFAPLPDPRRDFDGPAGLPPVFLDDDEQPHTPLAIDTATAPAPPSVPENGPSSAPSSLRNVSTDTDAATPTSLRPASSLPATACLADLPPASGESWSRKLLRPLLGPLARSRASTEDVSLGVRFAESAPDLMLARAESNASTASTASVVVVLPRGRGRASEEQPQQQPAEESKLFGLIPMRSRSASRPRKPPKEQPEWVREFGAPLGRWSSAVPGEDPEEVRRRNIESDRAVANWGWGTPAHIMKEQKRRERERLDEKRRKKDLKLEIKEAKKQGPDAVAALKAREEARKNRIAQANATWKAGNAGAKNGVPLVRSQSLGEKSQPSGMGGGRGGAGARRPQQRMLNGRVYGARRNQDLFASARSDEPEFVEWGYGGMGSVKAAASTTMWAKVQGSGVSVGAHDSGGEGWGARARAASAAVDGAPAAVAAGRSHAATDPEDDGSGMAWLKRRREQREREKKEHEEHEEEKEKKEVPQEKENGKEEVQEQTEEVAPSRTSIEKTLSQEHITTAVTLPALYHHHSHHHHHGSHVSAEAAPGVQPEGEQRERARADSVSSESTMSGGSAKKDDADAFNDEEGDEEGDEELELEEDDERTRRTALGAGIEKISRHIAEGAHHHPDVHTPDAAAPAPAAAPPGPEEARAREG</sequence>
<evidence type="ECO:0000256" key="1">
    <source>
        <dbReference type="SAM" id="MobiDB-lite"/>
    </source>
</evidence>
<feature type="compositionally biased region" description="Basic residues" evidence="1">
    <location>
        <begin position="610"/>
        <end position="621"/>
    </location>
</feature>
<feature type="compositionally biased region" description="Basic and acidic residues" evidence="1">
    <location>
        <begin position="283"/>
        <end position="292"/>
    </location>
</feature>
<dbReference type="OrthoDB" id="3363386at2759"/>
<dbReference type="EMBL" id="KV722435">
    <property type="protein sequence ID" value="OCH89076.1"/>
    <property type="molecule type" value="Genomic_DNA"/>
</dbReference>
<feature type="region of interest" description="Disordered" evidence="1">
    <location>
        <begin position="519"/>
        <end position="538"/>
    </location>
</feature>